<keyword evidence="1" id="KW-0812">Transmembrane</keyword>
<comment type="caution">
    <text evidence="2">The sequence shown here is derived from an EMBL/GenBank/DDBJ whole genome shotgun (WGS) entry which is preliminary data.</text>
</comment>
<dbReference type="AlphaFoldDB" id="A0A367EPW8"/>
<keyword evidence="1" id="KW-1133">Transmembrane helix</keyword>
<evidence type="ECO:0000256" key="1">
    <source>
        <dbReference type="SAM" id="Phobius"/>
    </source>
</evidence>
<evidence type="ECO:0000313" key="2">
    <source>
        <dbReference type="EMBL" id="RCG20071.1"/>
    </source>
</evidence>
<evidence type="ECO:0000313" key="3">
    <source>
        <dbReference type="Proteomes" id="UP000253094"/>
    </source>
</evidence>
<accession>A0A367EPW8</accession>
<name>A0A367EPW8_9ACTN</name>
<keyword evidence="1" id="KW-0472">Membrane</keyword>
<keyword evidence="3" id="KW-1185">Reference proteome</keyword>
<dbReference type="Proteomes" id="UP000253094">
    <property type="component" value="Unassembled WGS sequence"/>
</dbReference>
<reference evidence="2 3" key="1">
    <citation type="submission" date="2018-06" db="EMBL/GenBank/DDBJ databases">
        <title>Sphaerisporangium craniellae sp. nov., isolated from a marine sponge in the South China Sea.</title>
        <authorList>
            <person name="Li L."/>
        </authorList>
    </citation>
    <scope>NUCLEOTIDE SEQUENCE [LARGE SCALE GENOMIC DNA]</scope>
    <source>
        <strain evidence="2 3">CCTCC AA 208026</strain>
    </source>
</reference>
<dbReference type="EMBL" id="QOIL01000033">
    <property type="protein sequence ID" value="RCG20071.1"/>
    <property type="molecule type" value="Genomic_DNA"/>
</dbReference>
<feature type="transmembrane region" description="Helical" evidence="1">
    <location>
        <begin position="6"/>
        <end position="25"/>
    </location>
</feature>
<sequence>MGSVLSPLVVGVVVVAVVAVVVMAATRRADRRWQDAEDRVVRRSPVSDRDRGVVYRPGGEHRRVWVIGTVRGGGREVRMSWEDVRELAKEESRGVGGREVYVTSREGGVVQTWVFRHGGQKRKLGDDGNGWRGAF</sequence>
<protein>
    <recommendedName>
        <fullName evidence="4">DUF2550 family protein</fullName>
    </recommendedName>
</protein>
<organism evidence="2 3">
    <name type="scientific">Sphaerisporangium album</name>
    <dbReference type="NCBI Taxonomy" id="509200"/>
    <lineage>
        <taxon>Bacteria</taxon>
        <taxon>Bacillati</taxon>
        <taxon>Actinomycetota</taxon>
        <taxon>Actinomycetes</taxon>
        <taxon>Streptosporangiales</taxon>
        <taxon>Streptosporangiaceae</taxon>
        <taxon>Sphaerisporangium</taxon>
    </lineage>
</organism>
<evidence type="ECO:0008006" key="4">
    <source>
        <dbReference type="Google" id="ProtNLM"/>
    </source>
</evidence>
<proteinExistence type="predicted"/>
<gene>
    <name evidence="2" type="ORF">DQ384_37565</name>
</gene>